<dbReference type="STRING" id="294935.ATN88_10685"/>
<dbReference type="EMBL" id="LNTY01000055">
    <property type="protein sequence ID" value="KXF80288.1"/>
    <property type="molecule type" value="Genomic_DNA"/>
</dbReference>
<comment type="caution">
    <text evidence="2">The sequence shown here is derived from an EMBL/GenBank/DDBJ whole genome shotgun (WGS) entry which is preliminary data.</text>
</comment>
<evidence type="ECO:0000313" key="2">
    <source>
        <dbReference type="EMBL" id="KXF80288.1"/>
    </source>
</evidence>
<proteinExistence type="predicted"/>
<dbReference type="RefSeq" id="WP_067419517.1">
    <property type="nucleotide sequence ID" value="NZ_LNTY01000055.1"/>
</dbReference>
<organism evidence="2 3">
    <name type="scientific">Enterovibrio coralii</name>
    <dbReference type="NCBI Taxonomy" id="294935"/>
    <lineage>
        <taxon>Bacteria</taxon>
        <taxon>Pseudomonadati</taxon>
        <taxon>Pseudomonadota</taxon>
        <taxon>Gammaproteobacteria</taxon>
        <taxon>Vibrionales</taxon>
        <taxon>Vibrionaceae</taxon>
        <taxon>Enterovibrio</taxon>
    </lineage>
</organism>
<dbReference type="Pfam" id="PF11769">
    <property type="entry name" value="DUF3313"/>
    <property type="match status" value="1"/>
</dbReference>
<evidence type="ECO:0008006" key="4">
    <source>
        <dbReference type="Google" id="ProtNLM"/>
    </source>
</evidence>
<evidence type="ECO:0000313" key="3">
    <source>
        <dbReference type="Proteomes" id="UP000070529"/>
    </source>
</evidence>
<sequence>MKPTLRKAAIAVLSSALLFGCAAGNRIPATQFTSYEDFQAGPEGGVDLVWARVGLRSEERLKRKLAKYDAVVIDRIYVLTNEDNPLSDEQIEELTDYMSVKLKEKIAPFKRIVDKPEANTLRLSIAISNVETPNPILAVTSSLLPVGLGISTISKIATGEHTNVGSATVELLVSDANDDRPLFAAIDREVGNKDLSTMIDSLDDAKDAINWWVNRLGRTMEAILPFSSK</sequence>
<name>A0A135I4C8_9GAMM</name>
<dbReference type="Proteomes" id="UP000070529">
    <property type="component" value="Unassembled WGS sequence"/>
</dbReference>
<dbReference type="InterPro" id="IPR021747">
    <property type="entry name" value="DUF3313"/>
</dbReference>
<keyword evidence="1" id="KW-0732">Signal</keyword>
<keyword evidence="3" id="KW-1185">Reference proteome</keyword>
<feature type="signal peptide" evidence="1">
    <location>
        <begin position="1"/>
        <end position="22"/>
    </location>
</feature>
<reference evidence="2 3" key="1">
    <citation type="submission" date="2015-11" db="EMBL/GenBank/DDBJ databases">
        <title>Genomic Taxonomy of the Vibrionaceae.</title>
        <authorList>
            <person name="Gomez-Gil B."/>
            <person name="Enciso-Ibarra J."/>
        </authorList>
    </citation>
    <scope>NUCLEOTIDE SEQUENCE [LARGE SCALE GENOMIC DNA]</scope>
    <source>
        <strain evidence="2 3">CAIM 912</strain>
    </source>
</reference>
<dbReference type="AlphaFoldDB" id="A0A135I4C8"/>
<dbReference type="PROSITE" id="PS51257">
    <property type="entry name" value="PROKAR_LIPOPROTEIN"/>
    <property type="match status" value="1"/>
</dbReference>
<evidence type="ECO:0000256" key="1">
    <source>
        <dbReference type="SAM" id="SignalP"/>
    </source>
</evidence>
<protein>
    <recommendedName>
        <fullName evidence="4">Lipoprotein</fullName>
    </recommendedName>
</protein>
<gene>
    <name evidence="2" type="ORF">ATN88_10685</name>
</gene>
<accession>A0A135I4C8</accession>
<dbReference type="OrthoDB" id="6398335at2"/>
<feature type="chain" id="PRO_5007465604" description="Lipoprotein" evidence="1">
    <location>
        <begin position="23"/>
        <end position="229"/>
    </location>
</feature>